<proteinExistence type="predicted"/>
<sequence length="192" mass="20957">MAHVAAQVHALGLGFGMYSDAGAYTCGQYAGSLGYEDVDAKTFASWGVDYLKYDNCYNEGQEGTEQLSYARYKKMSDALNATGRPILYSMCNWGSDRPWNWAQTIANSWRATGDITDSFDAPDVRCPCTGDEGNDCPLPGFHCSVMNILNKVAAFPSKAQPGAWNDLDMLEVGNVSITLYPLSSSLRTDVRS</sequence>
<evidence type="ECO:0000313" key="2">
    <source>
        <dbReference type="Proteomes" id="UP001320706"/>
    </source>
</evidence>
<organism evidence="1 2">
    <name type="scientific">Zalaria obscura</name>
    <dbReference type="NCBI Taxonomy" id="2024903"/>
    <lineage>
        <taxon>Eukaryota</taxon>
        <taxon>Fungi</taxon>
        <taxon>Dikarya</taxon>
        <taxon>Ascomycota</taxon>
        <taxon>Pezizomycotina</taxon>
        <taxon>Dothideomycetes</taxon>
        <taxon>Dothideomycetidae</taxon>
        <taxon>Dothideales</taxon>
        <taxon>Zalariaceae</taxon>
        <taxon>Zalaria</taxon>
    </lineage>
</organism>
<dbReference type="EMBL" id="JAMKPW020000010">
    <property type="protein sequence ID" value="KAK8214802.1"/>
    <property type="molecule type" value="Genomic_DNA"/>
</dbReference>
<accession>A0ACC3SIM9</accession>
<dbReference type="Proteomes" id="UP001320706">
    <property type="component" value="Unassembled WGS sequence"/>
</dbReference>
<comment type="caution">
    <text evidence="1">The sequence shown here is derived from an EMBL/GenBank/DDBJ whole genome shotgun (WGS) entry which is preliminary data.</text>
</comment>
<evidence type="ECO:0000313" key="1">
    <source>
        <dbReference type="EMBL" id="KAK8214802.1"/>
    </source>
</evidence>
<name>A0ACC3SIM9_9PEZI</name>
<gene>
    <name evidence="1" type="ORF">M8818_002385</name>
</gene>
<keyword evidence="2" id="KW-1185">Reference proteome</keyword>
<reference evidence="1" key="1">
    <citation type="submission" date="2024-02" db="EMBL/GenBank/DDBJ databases">
        <title>Metagenome Assembled Genome of Zalaria obscura JY119.</title>
        <authorList>
            <person name="Vighnesh L."/>
            <person name="Jagadeeshwari U."/>
            <person name="Venkata Ramana C."/>
            <person name="Sasikala C."/>
        </authorList>
    </citation>
    <scope>NUCLEOTIDE SEQUENCE</scope>
    <source>
        <strain evidence="1">JY119</strain>
    </source>
</reference>
<protein>
    <submittedName>
        <fullName evidence="1">Uncharacterized protein</fullName>
    </submittedName>
</protein>